<organism evidence="1 2">
    <name type="scientific">Bos mutus</name>
    <name type="common">wild yak</name>
    <dbReference type="NCBI Taxonomy" id="72004"/>
    <lineage>
        <taxon>Eukaryota</taxon>
        <taxon>Metazoa</taxon>
        <taxon>Chordata</taxon>
        <taxon>Craniata</taxon>
        <taxon>Vertebrata</taxon>
        <taxon>Euteleostomi</taxon>
        <taxon>Mammalia</taxon>
        <taxon>Eutheria</taxon>
        <taxon>Laurasiatheria</taxon>
        <taxon>Artiodactyla</taxon>
        <taxon>Ruminantia</taxon>
        <taxon>Pecora</taxon>
        <taxon>Bovidae</taxon>
        <taxon>Bovinae</taxon>
        <taxon>Bos</taxon>
    </lineage>
</organism>
<name>L8HS05_9CETA</name>
<dbReference type="AlphaFoldDB" id="L8HS05"/>
<protein>
    <submittedName>
        <fullName evidence="1">Uncharacterized protein</fullName>
    </submittedName>
</protein>
<dbReference type="Proteomes" id="UP000011080">
    <property type="component" value="Unassembled WGS sequence"/>
</dbReference>
<reference evidence="1 2" key="1">
    <citation type="journal article" date="2012" name="Nat. Genet.">
        <title>The yak genome and adaptation to life at high altitude.</title>
        <authorList>
            <person name="Qiu Q."/>
            <person name="Zhang G."/>
            <person name="Ma T."/>
            <person name="Qian W."/>
            <person name="Wang J."/>
            <person name="Ye Z."/>
            <person name="Cao C."/>
            <person name="Hu Q."/>
            <person name="Kim J."/>
            <person name="Larkin D.M."/>
            <person name="Auvil L."/>
            <person name="Capitanu B."/>
            <person name="Ma J."/>
            <person name="Lewin H.A."/>
            <person name="Qian X."/>
            <person name="Lang Y."/>
            <person name="Zhou R."/>
            <person name="Wang L."/>
            <person name="Wang K."/>
            <person name="Xia J."/>
            <person name="Liao S."/>
            <person name="Pan S."/>
            <person name="Lu X."/>
            <person name="Hou H."/>
            <person name="Wang Y."/>
            <person name="Zang X."/>
            <person name="Yin Y."/>
            <person name="Ma H."/>
            <person name="Zhang J."/>
            <person name="Wang Z."/>
            <person name="Zhang Y."/>
            <person name="Zhang D."/>
            <person name="Yonezawa T."/>
            <person name="Hasegawa M."/>
            <person name="Zhong Y."/>
            <person name="Liu W."/>
            <person name="Zhang Y."/>
            <person name="Huang Z."/>
            <person name="Zhang S."/>
            <person name="Long R."/>
            <person name="Yang H."/>
            <person name="Wang J."/>
            <person name="Lenstra J.A."/>
            <person name="Cooper D.N."/>
            <person name="Wu Y."/>
            <person name="Wang J."/>
            <person name="Shi P."/>
            <person name="Wang J."/>
            <person name="Liu J."/>
        </authorList>
    </citation>
    <scope>NUCLEOTIDE SEQUENCE [LARGE SCALE GENOMIC DNA]</scope>
    <source>
        <strain evidence="2">yakQH1</strain>
    </source>
</reference>
<accession>L8HS05</accession>
<feature type="non-terminal residue" evidence="1">
    <location>
        <position position="73"/>
    </location>
</feature>
<feature type="non-terminal residue" evidence="1">
    <location>
        <position position="1"/>
    </location>
</feature>
<proteinExistence type="predicted"/>
<dbReference type="EMBL" id="JH883368">
    <property type="protein sequence ID" value="ELR46651.1"/>
    <property type="molecule type" value="Genomic_DNA"/>
</dbReference>
<evidence type="ECO:0000313" key="2">
    <source>
        <dbReference type="Proteomes" id="UP000011080"/>
    </source>
</evidence>
<evidence type="ECO:0000313" key="1">
    <source>
        <dbReference type="EMBL" id="ELR46651.1"/>
    </source>
</evidence>
<sequence length="73" mass="7453">LALLRMAEEPRVWPGPCADVRAIPSARTATTARCAASCSDFFPAKTWRLGVAGPQEAAPGAGACLVIGRLSGG</sequence>
<gene>
    <name evidence="1" type="ORF">M91_17102</name>
</gene>